<evidence type="ECO:0000256" key="3">
    <source>
        <dbReference type="SAM" id="Phobius"/>
    </source>
</evidence>
<dbReference type="EMBL" id="JALLAZ020001765">
    <property type="protein sequence ID" value="KAL3764751.1"/>
    <property type="molecule type" value="Genomic_DNA"/>
</dbReference>
<feature type="region of interest" description="Disordered" evidence="2">
    <location>
        <begin position="310"/>
        <end position="433"/>
    </location>
</feature>
<dbReference type="AlphaFoldDB" id="A0ABD3MS21"/>
<feature type="compositionally biased region" description="Low complexity" evidence="2">
    <location>
        <begin position="66"/>
        <end position="93"/>
    </location>
</feature>
<keyword evidence="5" id="KW-1185">Reference proteome</keyword>
<reference evidence="4 5" key="1">
    <citation type="submission" date="2024-10" db="EMBL/GenBank/DDBJ databases">
        <title>Updated reference genomes for cyclostephanoid diatoms.</title>
        <authorList>
            <person name="Roberts W.R."/>
            <person name="Alverson A.J."/>
        </authorList>
    </citation>
    <scope>NUCLEOTIDE SEQUENCE [LARGE SCALE GENOMIC DNA]</scope>
    <source>
        <strain evidence="4 5">AJA276-08</strain>
    </source>
</reference>
<sequence length="965" mass="100679">MSSSSAVTSSSFREPSAGQKKKRRRRSRRVFLSIFASCLLGAASGIIAWLFLRAGGGGGGGDDDGSASANAADGESDPIPSSTVPPSLSPSSVVVVPAPRVSLRIDVSTDAYGNETTWELFHLPGGGGSKGSPPAGSIGNAGSSSSSSSSAALVREHSPSASYYSGIGDDAHRERSRQHHHHLDATTPGRAFGGGGAGRSLVELTLVTGGGPYDYHADASYVEDGSEVHTTTVRLPLGYYKFVMHDASGDGMCCDYGMGSYSLKLIGDDEEGGIGVGGGIGRVLYESDGMFLKEEVTEFQVLEDDIISSSSASSSVSRSPSTAPSESSLPSYGPPVYPLPSGPPSSLPTTYTSLPPETMPTNSPSPSFTLNVTNNATWTSSPSPTFTSNSSSLPELSPSSNPTSTSLPTSASNTSSISSPPTTSMNSTTSPSPTVMNYTSLFPVPSTAPMPSYSPHPTFVSNASLSNSTILPTLVVNASSLSPSSNYSIPSSSPSPTVLSNASSISPAPSIINASSTEVPSNNQTSSSIYPSYSAVPTINSTLSALPTILFDPSLQYNNSLKIEGTQSLSQFGFAADCSEDGSVLAVGAKDALNEAGDATGAVYLYSLDDFSNGIVTPIEIDGETKPEQPKPFMVLYGKVGGSEFGNAVALSRDGKRMVVGSRAENEEMGAMRIYDINDNIVTMRNEIAGITAAGRAGWSVAISGDGNVVAMGTTKGGFEGGGFVETYRYQEPNWVAFLPGIETLSSVDIFGYSLALSFDGTVMAVGSVKADSQLRPYPRDTGRVDIYANDGSAWILRGTLYGEVKLVQFGFSVGLSQDGGILVVGEPGYSSEDNSSLGRCEIFEWNGSQYELIYAIVGQFRREDMGHSAVVSDDGNIIACGGIKGRWNDNLLSESGVVRLWNRLTAQEKSLWPRGNFRHTVDGASFGSSVSLSADGLLVFVGASTWKGSDENSPGGMHIFDTYW</sequence>
<evidence type="ECO:0000313" key="5">
    <source>
        <dbReference type="Proteomes" id="UP001530315"/>
    </source>
</evidence>
<dbReference type="Gene3D" id="2.130.10.80">
    <property type="entry name" value="Galactose oxidase/kelch, beta-propeller"/>
    <property type="match status" value="1"/>
</dbReference>
<feature type="compositionally biased region" description="Low complexity" evidence="2">
    <location>
        <begin position="131"/>
        <end position="152"/>
    </location>
</feature>
<dbReference type="InterPro" id="IPR037293">
    <property type="entry name" value="Gal_Oxidase_central_sf"/>
</dbReference>
<dbReference type="InterPro" id="IPR013519">
    <property type="entry name" value="Int_alpha_beta-p"/>
</dbReference>
<dbReference type="InterPro" id="IPR011043">
    <property type="entry name" value="Gal_Oxase/kelch_b-propeller"/>
</dbReference>
<feature type="compositionally biased region" description="Pro residues" evidence="2">
    <location>
        <begin position="332"/>
        <end position="346"/>
    </location>
</feature>
<accession>A0ABD3MS21</accession>
<feature type="compositionally biased region" description="Low complexity" evidence="2">
    <location>
        <begin position="347"/>
        <end position="356"/>
    </location>
</feature>
<dbReference type="SUPFAM" id="SSF50965">
    <property type="entry name" value="Galactose oxidase, central domain"/>
    <property type="match status" value="1"/>
</dbReference>
<feature type="repeat" description="FG-GAP" evidence="1">
    <location>
        <begin position="558"/>
        <end position="615"/>
    </location>
</feature>
<gene>
    <name evidence="4" type="ORF">ACHAW5_006622</name>
</gene>
<feature type="region of interest" description="Disordered" evidence="2">
    <location>
        <begin position="123"/>
        <end position="194"/>
    </location>
</feature>
<dbReference type="Proteomes" id="UP001530315">
    <property type="component" value="Unassembled WGS sequence"/>
</dbReference>
<keyword evidence="3" id="KW-0812">Transmembrane</keyword>
<feature type="compositionally biased region" description="Low complexity" evidence="2">
    <location>
        <begin position="1"/>
        <end position="11"/>
    </location>
</feature>
<protein>
    <submittedName>
        <fullName evidence="4">Uncharacterized protein</fullName>
    </submittedName>
</protein>
<evidence type="ECO:0000313" key="4">
    <source>
        <dbReference type="EMBL" id="KAL3764751.1"/>
    </source>
</evidence>
<dbReference type="PROSITE" id="PS51470">
    <property type="entry name" value="FG_GAP"/>
    <property type="match status" value="1"/>
</dbReference>
<keyword evidence="3" id="KW-1133">Transmembrane helix</keyword>
<feature type="compositionally biased region" description="Low complexity" evidence="2">
    <location>
        <begin position="379"/>
        <end position="433"/>
    </location>
</feature>
<evidence type="ECO:0000256" key="2">
    <source>
        <dbReference type="SAM" id="MobiDB-lite"/>
    </source>
</evidence>
<keyword evidence="3" id="KW-0472">Membrane</keyword>
<organism evidence="4 5">
    <name type="scientific">Stephanodiscus triporus</name>
    <dbReference type="NCBI Taxonomy" id="2934178"/>
    <lineage>
        <taxon>Eukaryota</taxon>
        <taxon>Sar</taxon>
        <taxon>Stramenopiles</taxon>
        <taxon>Ochrophyta</taxon>
        <taxon>Bacillariophyta</taxon>
        <taxon>Coscinodiscophyceae</taxon>
        <taxon>Thalassiosirophycidae</taxon>
        <taxon>Stephanodiscales</taxon>
        <taxon>Stephanodiscaceae</taxon>
        <taxon>Stephanodiscus</taxon>
    </lineage>
</organism>
<feature type="compositionally biased region" description="Low complexity" evidence="2">
    <location>
        <begin position="310"/>
        <end position="331"/>
    </location>
</feature>
<feature type="transmembrane region" description="Helical" evidence="3">
    <location>
        <begin position="30"/>
        <end position="52"/>
    </location>
</feature>
<feature type="region of interest" description="Disordered" evidence="2">
    <location>
        <begin position="59"/>
        <end position="93"/>
    </location>
</feature>
<comment type="caution">
    <text evidence="4">The sequence shown here is derived from an EMBL/GenBank/DDBJ whole genome shotgun (WGS) entry which is preliminary data.</text>
</comment>
<evidence type="ECO:0000256" key="1">
    <source>
        <dbReference type="PROSITE-ProRule" id="PRU00803"/>
    </source>
</evidence>
<name>A0ABD3MS21_9STRA</name>
<proteinExistence type="predicted"/>
<feature type="compositionally biased region" description="Polar residues" evidence="2">
    <location>
        <begin position="359"/>
        <end position="378"/>
    </location>
</feature>
<feature type="region of interest" description="Disordered" evidence="2">
    <location>
        <begin position="1"/>
        <end position="25"/>
    </location>
</feature>